<keyword evidence="5 6" id="KW-0472">Membrane</keyword>
<evidence type="ECO:0000313" key="7">
    <source>
        <dbReference type="EMBL" id="OBK26858.1"/>
    </source>
</evidence>
<dbReference type="InterPro" id="IPR005274">
    <property type="entry name" value="IM_pro_YhjD"/>
</dbReference>
<evidence type="ECO:0000256" key="1">
    <source>
        <dbReference type="ARBA" id="ARBA00004651"/>
    </source>
</evidence>
<evidence type="ECO:0000256" key="2">
    <source>
        <dbReference type="ARBA" id="ARBA00022475"/>
    </source>
</evidence>
<proteinExistence type="predicted"/>
<protein>
    <submittedName>
        <fullName evidence="7">Inner membrane protein YhjD</fullName>
    </submittedName>
</protein>
<gene>
    <name evidence="7" type="ORF">A5635_12325</name>
</gene>
<evidence type="ECO:0000313" key="8">
    <source>
        <dbReference type="Proteomes" id="UP000093819"/>
    </source>
</evidence>
<evidence type="ECO:0000256" key="5">
    <source>
        <dbReference type="ARBA" id="ARBA00023136"/>
    </source>
</evidence>
<reference evidence="7 8" key="1">
    <citation type="submission" date="2016-06" db="EMBL/GenBank/DDBJ databases">
        <authorList>
            <person name="Kjaerup R.B."/>
            <person name="Dalgaard T.S."/>
            <person name="Juul-Madsen H.R."/>
        </authorList>
    </citation>
    <scope>NUCLEOTIDE SEQUENCE [LARGE SCALE GENOMIC DNA]</scope>
    <source>
        <strain evidence="7 8">1245335.1</strain>
    </source>
</reference>
<feature type="transmembrane region" description="Helical" evidence="6">
    <location>
        <begin position="113"/>
        <end position="132"/>
    </location>
</feature>
<dbReference type="RefSeq" id="WP_065033721.1">
    <property type="nucleotide sequence ID" value="NZ_LZLR01000011.1"/>
</dbReference>
<feature type="transmembrane region" description="Helical" evidence="6">
    <location>
        <begin position="202"/>
        <end position="224"/>
    </location>
</feature>
<feature type="transmembrane region" description="Helical" evidence="6">
    <location>
        <begin position="159"/>
        <end position="182"/>
    </location>
</feature>
<dbReference type="OrthoDB" id="4127374at2"/>
<evidence type="ECO:0000256" key="3">
    <source>
        <dbReference type="ARBA" id="ARBA00022692"/>
    </source>
</evidence>
<dbReference type="NCBIfam" id="TIGR00766">
    <property type="entry name" value="inner membrane protein YhjD"/>
    <property type="match status" value="1"/>
</dbReference>
<evidence type="ECO:0000256" key="6">
    <source>
        <dbReference type="SAM" id="Phobius"/>
    </source>
</evidence>
<name>A0A1A3UID3_MYCAS</name>
<organism evidence="7 8">
    <name type="scientific">Mycobacterium asiaticum</name>
    <dbReference type="NCBI Taxonomy" id="1790"/>
    <lineage>
        <taxon>Bacteria</taxon>
        <taxon>Bacillati</taxon>
        <taxon>Actinomycetota</taxon>
        <taxon>Actinomycetes</taxon>
        <taxon>Mycobacteriales</taxon>
        <taxon>Mycobacteriaceae</taxon>
        <taxon>Mycobacterium</taxon>
    </lineage>
</organism>
<feature type="transmembrane region" description="Helical" evidence="6">
    <location>
        <begin position="47"/>
        <end position="75"/>
    </location>
</feature>
<keyword evidence="2" id="KW-1003">Cell membrane</keyword>
<dbReference type="PANTHER" id="PTHR30213:SF1">
    <property type="entry name" value="INNER MEMBRANE PROTEIN YHJD"/>
    <property type="match status" value="1"/>
</dbReference>
<dbReference type="InterPro" id="IPR017039">
    <property type="entry name" value="Virul_fac_BrkB"/>
</dbReference>
<comment type="subcellular location">
    <subcellularLocation>
        <location evidence="1">Cell membrane</location>
        <topology evidence="1">Multi-pass membrane protein</topology>
    </subcellularLocation>
</comment>
<evidence type="ECO:0000256" key="4">
    <source>
        <dbReference type="ARBA" id="ARBA00022989"/>
    </source>
</evidence>
<dbReference type="AlphaFoldDB" id="A0A1A3UID3"/>
<keyword evidence="3 6" id="KW-0812">Transmembrane</keyword>
<keyword evidence="4 6" id="KW-1133">Transmembrane helix</keyword>
<dbReference type="GO" id="GO:0005886">
    <property type="term" value="C:plasma membrane"/>
    <property type="evidence" value="ECO:0007669"/>
    <property type="project" value="UniProtKB-SubCell"/>
</dbReference>
<comment type="caution">
    <text evidence="7">The sequence shown here is derived from an EMBL/GenBank/DDBJ whole genome shotgun (WGS) entry which is preliminary data.</text>
</comment>
<sequence>MTHAETDVDTATDAATPGFLQRLRARHGWLDHAVKAYQRFSKQKGTFFAAGLTYYTIFALFPLLMVGFAVAGYTLSRRPQLLSTLEARIRTAVSGELGQQLVDLMNSAIDARASVGVIGLLTAAWAGLGWMYHLREALSEMWLQVADPAGFVRTKLSDLLAMLGTFVVILVTIALSALGQSGPMGALLRLLHIPEFSFFDEIFRVVSVLVSVLVSWLLFTWMIARLPREPGSFVTSMRAGLMAAVGFEVFKQLGSIYLQTVVRSPAGATFGPVLGLMVFAFVTWSLLLFATAWAATAADDERESHVDPPAPAIIRPRIQVQEGPSARQTLAAMAAGAVGALTLSRLTRRRNR</sequence>
<dbReference type="EMBL" id="LZLR01000011">
    <property type="protein sequence ID" value="OBK26858.1"/>
    <property type="molecule type" value="Genomic_DNA"/>
</dbReference>
<feature type="transmembrane region" description="Helical" evidence="6">
    <location>
        <begin position="273"/>
        <end position="295"/>
    </location>
</feature>
<dbReference type="PANTHER" id="PTHR30213">
    <property type="entry name" value="INNER MEMBRANE PROTEIN YHJD"/>
    <property type="match status" value="1"/>
</dbReference>
<dbReference type="Proteomes" id="UP000093819">
    <property type="component" value="Unassembled WGS sequence"/>
</dbReference>
<accession>A0A1A3UID3</accession>
<dbReference type="Pfam" id="PF03631">
    <property type="entry name" value="Virul_fac_BrkB"/>
    <property type="match status" value="1"/>
</dbReference>